<sequence>MAMDKDNILLLICLFFVLFEGGLGAQDPPVTRVVNITNDLGSRIKLVVHCNFHGKFHDENLGLQTLSFHHSFSHSFKSDDVTPKTRLFCFFWWKNGNNDVFDLYNPQRDDPRFASKYSWSIRREGAYFYDEKKHQWDLLYTWKNFQQRLEIGKIKGYPVWSNTNQVEPVLKENAPPPAASPSIVKCK</sequence>
<feature type="signal peptide" evidence="6">
    <location>
        <begin position="1"/>
        <end position="24"/>
    </location>
</feature>
<evidence type="ECO:0000256" key="6">
    <source>
        <dbReference type="RuleBase" id="RU367044"/>
    </source>
</evidence>
<dbReference type="EMBL" id="RDQH01000330">
    <property type="protein sequence ID" value="RXI02393.1"/>
    <property type="molecule type" value="Genomic_DNA"/>
</dbReference>
<keyword evidence="4 6" id="KW-0964">Secreted</keyword>
<comment type="similarity">
    <text evidence="2 6">Belongs to the plant self-incompatibility (S1) protein family.</text>
</comment>
<gene>
    <name evidence="7" type="ORF">DVH24_030322</name>
</gene>
<evidence type="ECO:0000256" key="5">
    <source>
        <dbReference type="ARBA" id="ARBA00022729"/>
    </source>
</evidence>
<evidence type="ECO:0000313" key="7">
    <source>
        <dbReference type="EMBL" id="RXI02393.1"/>
    </source>
</evidence>
<protein>
    <recommendedName>
        <fullName evidence="6">S-protein homolog</fullName>
    </recommendedName>
</protein>
<evidence type="ECO:0000256" key="4">
    <source>
        <dbReference type="ARBA" id="ARBA00022525"/>
    </source>
</evidence>
<accession>A0A498K9Z2</accession>
<keyword evidence="3 6" id="KW-0713">Self-incompatibility</keyword>
<dbReference type="GO" id="GO:0060320">
    <property type="term" value="P:rejection of self pollen"/>
    <property type="evidence" value="ECO:0007669"/>
    <property type="project" value="UniProtKB-KW"/>
</dbReference>
<dbReference type="Proteomes" id="UP000290289">
    <property type="component" value="Chromosome 4"/>
</dbReference>
<dbReference type="PANTHER" id="PTHR31232">
    <property type="match status" value="1"/>
</dbReference>
<name>A0A498K9Z2_MALDO</name>
<keyword evidence="5 6" id="KW-0732">Signal</keyword>
<comment type="subcellular location">
    <subcellularLocation>
        <location evidence="1 6">Secreted</location>
    </subcellularLocation>
</comment>
<dbReference type="AlphaFoldDB" id="A0A498K9Z2"/>
<evidence type="ECO:0000313" key="8">
    <source>
        <dbReference type="Proteomes" id="UP000290289"/>
    </source>
</evidence>
<evidence type="ECO:0000256" key="1">
    <source>
        <dbReference type="ARBA" id="ARBA00004613"/>
    </source>
</evidence>
<feature type="chain" id="PRO_5025097913" description="S-protein homolog" evidence="6">
    <location>
        <begin position="25"/>
        <end position="187"/>
    </location>
</feature>
<dbReference type="Pfam" id="PF05938">
    <property type="entry name" value="Self-incomp_S1"/>
    <property type="match status" value="1"/>
</dbReference>
<keyword evidence="8" id="KW-1185">Reference proteome</keyword>
<organism evidence="7 8">
    <name type="scientific">Malus domestica</name>
    <name type="common">Apple</name>
    <name type="synonym">Pyrus malus</name>
    <dbReference type="NCBI Taxonomy" id="3750"/>
    <lineage>
        <taxon>Eukaryota</taxon>
        <taxon>Viridiplantae</taxon>
        <taxon>Streptophyta</taxon>
        <taxon>Embryophyta</taxon>
        <taxon>Tracheophyta</taxon>
        <taxon>Spermatophyta</taxon>
        <taxon>Magnoliopsida</taxon>
        <taxon>eudicotyledons</taxon>
        <taxon>Gunneridae</taxon>
        <taxon>Pentapetalae</taxon>
        <taxon>rosids</taxon>
        <taxon>fabids</taxon>
        <taxon>Rosales</taxon>
        <taxon>Rosaceae</taxon>
        <taxon>Amygdaloideae</taxon>
        <taxon>Maleae</taxon>
        <taxon>Malus</taxon>
    </lineage>
</organism>
<reference evidence="7 8" key="1">
    <citation type="submission" date="2018-10" db="EMBL/GenBank/DDBJ databases">
        <title>A high-quality apple genome assembly.</title>
        <authorList>
            <person name="Hu J."/>
        </authorList>
    </citation>
    <scope>NUCLEOTIDE SEQUENCE [LARGE SCALE GENOMIC DNA]</scope>
    <source>
        <strain evidence="8">cv. HFTH1</strain>
        <tissue evidence="7">Young leaf</tissue>
    </source>
</reference>
<evidence type="ECO:0000256" key="2">
    <source>
        <dbReference type="ARBA" id="ARBA00005581"/>
    </source>
</evidence>
<proteinExistence type="inferred from homology"/>
<comment type="caution">
    <text evidence="7">The sequence shown here is derived from an EMBL/GenBank/DDBJ whole genome shotgun (WGS) entry which is preliminary data.</text>
</comment>
<evidence type="ECO:0000256" key="3">
    <source>
        <dbReference type="ARBA" id="ARBA00022471"/>
    </source>
</evidence>
<dbReference type="InterPro" id="IPR010264">
    <property type="entry name" value="Self-incomp_S1"/>
</dbReference>
<dbReference type="GO" id="GO:0005576">
    <property type="term" value="C:extracellular region"/>
    <property type="evidence" value="ECO:0007669"/>
    <property type="project" value="UniProtKB-SubCell"/>
</dbReference>
<dbReference type="PANTHER" id="PTHR31232:SF133">
    <property type="entry name" value="S-PROTEIN HOMOLOG"/>
    <property type="match status" value="1"/>
</dbReference>